<dbReference type="GO" id="GO:0044781">
    <property type="term" value="P:bacterial-type flagellum organization"/>
    <property type="evidence" value="ECO:0007669"/>
    <property type="project" value="UniProtKB-UniRule"/>
</dbReference>
<proteinExistence type="inferred from homology"/>
<dbReference type="Pfam" id="PF13860">
    <property type="entry name" value="FlgD_ig"/>
    <property type="match status" value="1"/>
</dbReference>
<dbReference type="OrthoDB" id="280334at2"/>
<evidence type="ECO:0000313" key="7">
    <source>
        <dbReference type="EMBL" id="PWN05179.1"/>
    </source>
</evidence>
<dbReference type="Proteomes" id="UP000245533">
    <property type="component" value="Unassembled WGS sequence"/>
</dbReference>
<dbReference type="InterPro" id="IPR025965">
    <property type="entry name" value="FlgD/Vpr_Ig-like"/>
</dbReference>
<keyword evidence="7" id="KW-0969">Cilium</keyword>
<evidence type="ECO:0000256" key="3">
    <source>
        <dbReference type="ARBA" id="ARBA00022795"/>
    </source>
</evidence>
<organism evidence="7 8">
    <name type="scientific">Rhodohalobacter mucosus</name>
    <dbReference type="NCBI Taxonomy" id="2079485"/>
    <lineage>
        <taxon>Bacteria</taxon>
        <taxon>Pseudomonadati</taxon>
        <taxon>Balneolota</taxon>
        <taxon>Balneolia</taxon>
        <taxon>Balneolales</taxon>
        <taxon>Balneolaceae</taxon>
        <taxon>Rhodohalobacter</taxon>
    </lineage>
</organism>
<protein>
    <recommendedName>
        <fullName evidence="2 5">Basal-body rod modification protein FlgD</fullName>
    </recommendedName>
</protein>
<dbReference type="AlphaFoldDB" id="A0A316TPQ1"/>
<accession>A0A316TPQ1</accession>
<comment type="similarity">
    <text evidence="1 5">Belongs to the FlgD family.</text>
</comment>
<sequence length="223" mass="23764">MELSGIQGAASPLQSGINGKGNAALGKDEFLKLLITQLQYQDPLNPMEGTEFATQLAQFNSVEQLINLNDGVNGLANAQNIMSSGLNNSLASSLTGKTARVLSNTVHSDGKSEQVIHLRLQDLAAETEITIRDANGKTIRTETLSNLGRGDHSWTWDGKSDSGVRAPEGDYTIEVAATNGDDTVNTLTFIEGLVEKVRFTSQGVELLVNGVRLPLGDVEEIGV</sequence>
<evidence type="ECO:0000256" key="5">
    <source>
        <dbReference type="RuleBase" id="RU362076"/>
    </source>
</evidence>
<dbReference type="Gene3D" id="2.30.30.910">
    <property type="match status" value="1"/>
</dbReference>
<comment type="caution">
    <text evidence="7">The sequence shown here is derived from an EMBL/GenBank/DDBJ whole genome shotgun (WGS) entry which is preliminary data.</text>
</comment>
<keyword evidence="3 5" id="KW-1005">Bacterial flagellum biogenesis</keyword>
<feature type="domain" description="FlgD/Vpr Ig-like" evidence="6">
    <location>
        <begin position="103"/>
        <end position="181"/>
    </location>
</feature>
<keyword evidence="7" id="KW-0282">Flagellum</keyword>
<reference evidence="7 8" key="1">
    <citation type="submission" date="2018-05" db="EMBL/GenBank/DDBJ databases">
        <title>Rhodohalobacter halophilus gen. nov., sp. nov., a moderately halophilic member of the family Balneolaceae.</title>
        <authorList>
            <person name="Liu Z.-W."/>
        </authorList>
    </citation>
    <scope>NUCLEOTIDE SEQUENCE [LARGE SCALE GENOMIC DNA]</scope>
    <source>
        <strain evidence="7 8">8A47</strain>
    </source>
</reference>
<evidence type="ECO:0000259" key="6">
    <source>
        <dbReference type="Pfam" id="PF13860"/>
    </source>
</evidence>
<evidence type="ECO:0000313" key="8">
    <source>
        <dbReference type="Proteomes" id="UP000245533"/>
    </source>
</evidence>
<dbReference type="Pfam" id="PF03963">
    <property type="entry name" value="FlgD"/>
    <property type="match status" value="1"/>
</dbReference>
<name>A0A316TPQ1_9BACT</name>
<evidence type="ECO:0000256" key="4">
    <source>
        <dbReference type="ARBA" id="ARBA00024746"/>
    </source>
</evidence>
<evidence type="ECO:0000256" key="2">
    <source>
        <dbReference type="ARBA" id="ARBA00016013"/>
    </source>
</evidence>
<dbReference type="Gene3D" id="2.60.40.4070">
    <property type="match status" value="1"/>
</dbReference>
<evidence type="ECO:0000256" key="1">
    <source>
        <dbReference type="ARBA" id="ARBA00010577"/>
    </source>
</evidence>
<keyword evidence="7" id="KW-0966">Cell projection</keyword>
<keyword evidence="8" id="KW-1185">Reference proteome</keyword>
<dbReference type="RefSeq" id="WP_109648087.1">
    <property type="nucleotide sequence ID" value="NZ_QGGB01000011.1"/>
</dbReference>
<gene>
    <name evidence="7" type="ORF">DDZ15_15760</name>
</gene>
<comment type="function">
    <text evidence="4 5">Required for flagellar hook formation. May act as a scaffolding protein.</text>
</comment>
<dbReference type="InterPro" id="IPR005648">
    <property type="entry name" value="FlgD"/>
</dbReference>
<dbReference type="EMBL" id="QGGB01000011">
    <property type="protein sequence ID" value="PWN05179.1"/>
    <property type="molecule type" value="Genomic_DNA"/>
</dbReference>